<keyword evidence="6 9" id="KW-0812">Transmembrane</keyword>
<evidence type="ECO:0000256" key="3">
    <source>
        <dbReference type="ARBA" id="ARBA00005179"/>
    </source>
</evidence>
<evidence type="ECO:0000313" key="10">
    <source>
        <dbReference type="EMBL" id="KAL3312799.1"/>
    </source>
</evidence>
<evidence type="ECO:0000256" key="2">
    <source>
        <dbReference type="ARBA" id="ARBA00004141"/>
    </source>
</evidence>
<dbReference type="InterPro" id="IPR000537">
    <property type="entry name" value="UbiA_prenyltransferase"/>
</dbReference>
<dbReference type="PROSITE" id="PS00943">
    <property type="entry name" value="UBIA"/>
    <property type="match status" value="1"/>
</dbReference>
<evidence type="ECO:0000256" key="8">
    <source>
        <dbReference type="ARBA" id="ARBA00023136"/>
    </source>
</evidence>
<proteinExistence type="inferred from homology"/>
<dbReference type="InterPro" id="IPR044878">
    <property type="entry name" value="UbiA_sf"/>
</dbReference>
<evidence type="ECO:0000256" key="6">
    <source>
        <dbReference type="ARBA" id="ARBA00022692"/>
    </source>
</evidence>
<evidence type="ECO:0000256" key="4">
    <source>
        <dbReference type="ARBA" id="ARBA00005985"/>
    </source>
</evidence>
<dbReference type="GO" id="GO:0016020">
    <property type="term" value="C:membrane"/>
    <property type="evidence" value="ECO:0007669"/>
    <property type="project" value="UniProtKB-SubCell"/>
</dbReference>
<evidence type="ECO:0000313" key="11">
    <source>
        <dbReference type="Proteomes" id="UP001626550"/>
    </source>
</evidence>
<feature type="transmembrane region" description="Helical" evidence="9">
    <location>
        <begin position="283"/>
        <end position="302"/>
    </location>
</feature>
<feature type="transmembrane region" description="Helical" evidence="9">
    <location>
        <begin position="183"/>
        <end position="200"/>
    </location>
</feature>
<dbReference type="PANTHER" id="PTHR11048:SF28">
    <property type="entry name" value="4-HYDROXYBENZOATE POLYPRENYLTRANSFERASE, MITOCHONDRIAL"/>
    <property type="match status" value="1"/>
</dbReference>
<feature type="transmembrane region" description="Helical" evidence="9">
    <location>
        <begin position="157"/>
        <end position="174"/>
    </location>
</feature>
<comment type="pathway">
    <text evidence="3">Secondary metabolite biosynthesis.</text>
</comment>
<gene>
    <name evidence="10" type="primary">COQ2</name>
    <name evidence="10" type="ORF">Ciccas_008601</name>
</gene>
<keyword evidence="11" id="KW-1185">Reference proteome</keyword>
<dbReference type="Pfam" id="PF01040">
    <property type="entry name" value="UbiA"/>
    <property type="match status" value="1"/>
</dbReference>
<dbReference type="AlphaFoldDB" id="A0ABD2PZL3"/>
<sequence length="358" mass="40341">MFNVNLLRCSGTRSLFIQSKQLARVLSTLNTQKTDLPYLFKFTPTYVHKYLKLARLHQPIGNWLLFLPCAWSISLAPYEGFIFDPQQMLIFGFGSVLMRSAACMINDIWDRDLDAQVARTKDRPLASNQMSMSEAVLALNVTLLASFLLLIQLNAKCITIGVFSTIPVVFYPLCKRFISWPQLFLGATINIGALMGYPAVTDCLGLMYTIPLYFAAVSWTMIYDSVYAFQVIKHDSVAVVRVSLVEEELKLQGFASATDMKDDLSVGIRSTAISFSKSDPVKWLTTFYFTMFASLLSVGLLANLSIPFYTIASMTMLYYGHLVTFILFDFNHNYRSGWSTSVTQIPVADFFVRIATLD</sequence>
<comment type="caution">
    <text evidence="10">The sequence shown here is derived from an EMBL/GenBank/DDBJ whole genome shotgun (WGS) entry which is preliminary data.</text>
</comment>
<feature type="transmembrane region" description="Helical" evidence="9">
    <location>
        <begin position="206"/>
        <end position="223"/>
    </location>
</feature>
<dbReference type="FunFam" id="1.10.357.140:FF:000008">
    <property type="entry name" value="4-hydroxybenzoate octaprenyltransferase"/>
    <property type="match status" value="1"/>
</dbReference>
<dbReference type="Gene3D" id="1.10.357.140">
    <property type="entry name" value="UbiA prenyltransferase"/>
    <property type="match status" value="1"/>
</dbReference>
<dbReference type="Proteomes" id="UP001626550">
    <property type="component" value="Unassembled WGS sequence"/>
</dbReference>
<keyword evidence="8 9" id="KW-0472">Membrane</keyword>
<dbReference type="InterPro" id="IPR030470">
    <property type="entry name" value="UbiA_prenylTrfase_CS"/>
</dbReference>
<comment type="similarity">
    <text evidence="4">Belongs to the UbiA prenyltransferase family.</text>
</comment>
<feature type="transmembrane region" description="Helical" evidence="9">
    <location>
        <begin position="308"/>
        <end position="328"/>
    </location>
</feature>
<organism evidence="10 11">
    <name type="scientific">Cichlidogyrus casuarinus</name>
    <dbReference type="NCBI Taxonomy" id="1844966"/>
    <lineage>
        <taxon>Eukaryota</taxon>
        <taxon>Metazoa</taxon>
        <taxon>Spiralia</taxon>
        <taxon>Lophotrochozoa</taxon>
        <taxon>Platyhelminthes</taxon>
        <taxon>Monogenea</taxon>
        <taxon>Monopisthocotylea</taxon>
        <taxon>Dactylogyridea</taxon>
        <taxon>Ancyrocephalidae</taxon>
        <taxon>Cichlidogyrus</taxon>
    </lineage>
</organism>
<keyword evidence="5" id="KW-0808">Transferase</keyword>
<dbReference type="GO" id="GO:0016740">
    <property type="term" value="F:transferase activity"/>
    <property type="evidence" value="ECO:0007669"/>
    <property type="project" value="UniProtKB-KW"/>
</dbReference>
<evidence type="ECO:0000256" key="7">
    <source>
        <dbReference type="ARBA" id="ARBA00022989"/>
    </source>
</evidence>
<evidence type="ECO:0000256" key="5">
    <source>
        <dbReference type="ARBA" id="ARBA00022679"/>
    </source>
</evidence>
<evidence type="ECO:0000256" key="9">
    <source>
        <dbReference type="SAM" id="Phobius"/>
    </source>
</evidence>
<name>A0ABD2PZL3_9PLAT</name>
<comment type="cofactor">
    <cofactor evidence="1">
        <name>Mg(2+)</name>
        <dbReference type="ChEBI" id="CHEBI:18420"/>
    </cofactor>
</comment>
<dbReference type="InterPro" id="IPR039653">
    <property type="entry name" value="Prenyltransferase"/>
</dbReference>
<dbReference type="EMBL" id="JBJKFK010001544">
    <property type="protein sequence ID" value="KAL3312799.1"/>
    <property type="molecule type" value="Genomic_DNA"/>
</dbReference>
<reference evidence="10 11" key="1">
    <citation type="submission" date="2024-11" db="EMBL/GenBank/DDBJ databases">
        <title>Adaptive evolution of stress response genes in parasites aligns with host niche diversity.</title>
        <authorList>
            <person name="Hahn C."/>
            <person name="Resl P."/>
        </authorList>
    </citation>
    <scope>NUCLEOTIDE SEQUENCE [LARGE SCALE GENOMIC DNA]</scope>
    <source>
        <strain evidence="10">EGGRZ-B1_66</strain>
        <tissue evidence="10">Body</tissue>
    </source>
</reference>
<dbReference type="Gene3D" id="1.20.120.1780">
    <property type="entry name" value="UbiA prenyltransferase"/>
    <property type="match status" value="1"/>
</dbReference>
<accession>A0ABD2PZL3</accession>
<comment type="subcellular location">
    <subcellularLocation>
        <location evidence="2">Membrane</location>
        <topology evidence="2">Multi-pass membrane protein</topology>
    </subcellularLocation>
</comment>
<feature type="transmembrane region" description="Helical" evidence="9">
    <location>
        <begin position="60"/>
        <end position="78"/>
    </location>
</feature>
<evidence type="ECO:0000256" key="1">
    <source>
        <dbReference type="ARBA" id="ARBA00001946"/>
    </source>
</evidence>
<protein>
    <submittedName>
        <fullName evidence="10">Para-hydroxybenzoate--polyprenyltransferase, mitochondrial (PHB:polyprenyltransferase)</fullName>
    </submittedName>
</protein>
<keyword evidence="7 9" id="KW-1133">Transmembrane helix</keyword>
<dbReference type="CDD" id="cd13959">
    <property type="entry name" value="PT_UbiA_COQ2"/>
    <property type="match status" value="1"/>
</dbReference>
<dbReference type="PANTHER" id="PTHR11048">
    <property type="entry name" value="PRENYLTRANSFERASES"/>
    <property type="match status" value="1"/>
</dbReference>